<accession>A0A4D6LM84</accession>
<protein>
    <submittedName>
        <fullName evidence="2">Uncharacterized protein</fullName>
    </submittedName>
</protein>
<dbReference type="Proteomes" id="UP000501690">
    <property type="component" value="Linkage Group LG4"/>
</dbReference>
<evidence type="ECO:0000313" key="3">
    <source>
        <dbReference type="Proteomes" id="UP000501690"/>
    </source>
</evidence>
<reference evidence="2 3" key="1">
    <citation type="submission" date="2019-04" db="EMBL/GenBank/DDBJ databases">
        <title>An improved genome assembly and genetic linkage map for asparagus bean, Vigna unguiculata ssp. sesquipedialis.</title>
        <authorList>
            <person name="Xia Q."/>
            <person name="Zhang R."/>
            <person name="Dong Y."/>
        </authorList>
    </citation>
    <scope>NUCLEOTIDE SEQUENCE [LARGE SCALE GENOMIC DNA]</scope>
    <source>
        <tissue evidence="2">Leaf</tissue>
    </source>
</reference>
<dbReference type="EMBL" id="CP039348">
    <property type="protein sequence ID" value="QCD89356.1"/>
    <property type="molecule type" value="Genomic_DNA"/>
</dbReference>
<proteinExistence type="predicted"/>
<dbReference type="AlphaFoldDB" id="A0A4D6LM84"/>
<feature type="region of interest" description="Disordered" evidence="1">
    <location>
        <begin position="1"/>
        <end position="52"/>
    </location>
</feature>
<name>A0A4D6LM84_VIGUN</name>
<evidence type="ECO:0000313" key="2">
    <source>
        <dbReference type="EMBL" id="QCD89356.1"/>
    </source>
</evidence>
<feature type="region of interest" description="Disordered" evidence="1">
    <location>
        <begin position="200"/>
        <end position="221"/>
    </location>
</feature>
<sequence length="357" mass="41849">MKWKQHTKEGCKIESRVPLSQVPRPARRVVVDASHHRKHRRREPNSLNRPHSRFSPAREVGWVLESRRCTPRRSNLAFASSDRHDLDYRHGAVAAYREHCRRYQLSRSSSCVEVAHLNTKPCGRRDQDHQFLSVFVEDKDDWVMFVCWYGVRVEFGGIGMGWCEIGMEKARINGGNVWTWEFGWEVPLSQVPRPARRVVVDASHHRKHRRREPNSLNRPHSRFSPAREVGWVLESRRCTPRRSNLAFASSDRHDLDYRHGAVAAYREHCRRYQLSRSSSCVEVAHLNTKPCGRRDQDHQFLSVFVEDKDDWVMFVCWYGVRVEFGGIGMGWCEIGMEKARINGGNVWTWEFGWEVSE</sequence>
<feature type="compositionally biased region" description="Basic and acidic residues" evidence="1">
    <location>
        <begin position="1"/>
        <end position="15"/>
    </location>
</feature>
<evidence type="ECO:0000256" key="1">
    <source>
        <dbReference type="SAM" id="MobiDB-lite"/>
    </source>
</evidence>
<gene>
    <name evidence="2" type="ORF">DEO72_LG4g300</name>
</gene>
<keyword evidence="3" id="KW-1185">Reference proteome</keyword>
<organism evidence="2 3">
    <name type="scientific">Vigna unguiculata</name>
    <name type="common">Cowpea</name>
    <dbReference type="NCBI Taxonomy" id="3917"/>
    <lineage>
        <taxon>Eukaryota</taxon>
        <taxon>Viridiplantae</taxon>
        <taxon>Streptophyta</taxon>
        <taxon>Embryophyta</taxon>
        <taxon>Tracheophyta</taxon>
        <taxon>Spermatophyta</taxon>
        <taxon>Magnoliopsida</taxon>
        <taxon>eudicotyledons</taxon>
        <taxon>Gunneridae</taxon>
        <taxon>Pentapetalae</taxon>
        <taxon>rosids</taxon>
        <taxon>fabids</taxon>
        <taxon>Fabales</taxon>
        <taxon>Fabaceae</taxon>
        <taxon>Papilionoideae</taxon>
        <taxon>50 kb inversion clade</taxon>
        <taxon>NPAAA clade</taxon>
        <taxon>indigoferoid/millettioid clade</taxon>
        <taxon>Phaseoleae</taxon>
        <taxon>Vigna</taxon>
    </lineage>
</organism>